<sequence>MKYKCNGKRLYHAKSCSFFSNTPSFNLKVHYCSILEKEELRFLTVPPSKYLVLVENEEIEKNVAFLMKNPISEMDLKCNRSFIVSQMIFINFIYEETDVINKQQQHVYAAFQQQHTKTYQHDDNQESEIRFKI</sequence>
<keyword evidence="2" id="KW-1185">Reference proteome</keyword>
<gene>
    <name evidence="1" type="ORF">CLUMA_CG019679</name>
</gene>
<dbReference type="EMBL" id="CVRI01000067">
    <property type="protein sequence ID" value="CRL06488.1"/>
    <property type="molecule type" value="Genomic_DNA"/>
</dbReference>
<accession>A0A1J1J2B9</accession>
<evidence type="ECO:0000313" key="1">
    <source>
        <dbReference type="EMBL" id="CRL06488.1"/>
    </source>
</evidence>
<name>A0A1J1J2B9_9DIPT</name>
<dbReference type="AlphaFoldDB" id="A0A1J1J2B9"/>
<reference evidence="1 2" key="1">
    <citation type="submission" date="2015-04" db="EMBL/GenBank/DDBJ databases">
        <authorList>
            <person name="Syromyatnikov M.Y."/>
            <person name="Popov V.N."/>
        </authorList>
    </citation>
    <scope>NUCLEOTIDE SEQUENCE [LARGE SCALE GENOMIC DNA]</scope>
</reference>
<protein>
    <submittedName>
        <fullName evidence="1">CLUMA_CG019679, isoform A</fullName>
    </submittedName>
</protein>
<proteinExistence type="predicted"/>
<dbReference type="Proteomes" id="UP000183832">
    <property type="component" value="Unassembled WGS sequence"/>
</dbReference>
<evidence type="ECO:0000313" key="2">
    <source>
        <dbReference type="Proteomes" id="UP000183832"/>
    </source>
</evidence>
<organism evidence="1 2">
    <name type="scientific">Clunio marinus</name>
    <dbReference type="NCBI Taxonomy" id="568069"/>
    <lineage>
        <taxon>Eukaryota</taxon>
        <taxon>Metazoa</taxon>
        <taxon>Ecdysozoa</taxon>
        <taxon>Arthropoda</taxon>
        <taxon>Hexapoda</taxon>
        <taxon>Insecta</taxon>
        <taxon>Pterygota</taxon>
        <taxon>Neoptera</taxon>
        <taxon>Endopterygota</taxon>
        <taxon>Diptera</taxon>
        <taxon>Nematocera</taxon>
        <taxon>Chironomoidea</taxon>
        <taxon>Chironomidae</taxon>
        <taxon>Clunio</taxon>
    </lineage>
</organism>